<reference evidence="1" key="1">
    <citation type="submission" date="2024-02" db="EMBL/GenBank/DDBJ databases">
        <title>Metagenome Assembled Genome of Zalaria obscura JY119.</title>
        <authorList>
            <person name="Vighnesh L."/>
            <person name="Jagadeeshwari U."/>
            <person name="Venkata Ramana C."/>
            <person name="Sasikala C."/>
        </authorList>
    </citation>
    <scope>NUCLEOTIDE SEQUENCE</scope>
    <source>
        <strain evidence="1">JY119</strain>
    </source>
</reference>
<evidence type="ECO:0000313" key="2">
    <source>
        <dbReference type="Proteomes" id="UP001320706"/>
    </source>
</evidence>
<keyword evidence="2" id="KW-1185">Reference proteome</keyword>
<protein>
    <submittedName>
        <fullName evidence="1">Uncharacterized protein</fullName>
    </submittedName>
</protein>
<gene>
    <name evidence="1" type="ORF">M8818_002206</name>
</gene>
<proteinExistence type="predicted"/>
<comment type="caution">
    <text evidence="1">The sequence shown here is derived from an EMBL/GenBank/DDBJ whole genome shotgun (WGS) entry which is preliminary data.</text>
</comment>
<name>A0ACC3SK67_9PEZI</name>
<evidence type="ECO:0000313" key="1">
    <source>
        <dbReference type="EMBL" id="KAK8215195.1"/>
    </source>
</evidence>
<dbReference type="Proteomes" id="UP001320706">
    <property type="component" value="Unassembled WGS sequence"/>
</dbReference>
<dbReference type="EMBL" id="JAMKPW020000009">
    <property type="protein sequence ID" value="KAK8215195.1"/>
    <property type="molecule type" value="Genomic_DNA"/>
</dbReference>
<organism evidence="1 2">
    <name type="scientific">Zalaria obscura</name>
    <dbReference type="NCBI Taxonomy" id="2024903"/>
    <lineage>
        <taxon>Eukaryota</taxon>
        <taxon>Fungi</taxon>
        <taxon>Dikarya</taxon>
        <taxon>Ascomycota</taxon>
        <taxon>Pezizomycotina</taxon>
        <taxon>Dothideomycetes</taxon>
        <taxon>Dothideomycetidae</taxon>
        <taxon>Dothideales</taxon>
        <taxon>Zalariaceae</taxon>
        <taxon>Zalaria</taxon>
    </lineage>
</organism>
<accession>A0ACC3SK67</accession>
<sequence length="94" mass="10469">MFSGDTDNRFEVACTAGFVIRGQAPSSGKTWRQQIVLDRVQSESNTVQGKDHSSLAQKMFHDFSTLPLRWPLLAHSYDELCGCPPRGCFSVMTS</sequence>